<dbReference type="InterPro" id="IPR008030">
    <property type="entry name" value="NmrA-like"/>
</dbReference>
<evidence type="ECO:0000313" key="4">
    <source>
        <dbReference type="EMBL" id="CZT04037.1"/>
    </source>
</evidence>
<dbReference type="SUPFAM" id="SSF51735">
    <property type="entry name" value="NAD(P)-binding Rossmann-fold domains"/>
    <property type="match status" value="1"/>
</dbReference>
<dbReference type="AlphaFoldDB" id="A0A1E1L0K1"/>
<proteinExistence type="predicted"/>
<keyword evidence="1" id="KW-0521">NADP</keyword>
<evidence type="ECO:0000259" key="3">
    <source>
        <dbReference type="Pfam" id="PF05368"/>
    </source>
</evidence>
<evidence type="ECO:0000313" key="5">
    <source>
        <dbReference type="Proteomes" id="UP000178912"/>
    </source>
</evidence>
<dbReference type="Gene3D" id="3.40.50.720">
    <property type="entry name" value="NAD(P)-binding Rossmann-like Domain"/>
    <property type="match status" value="1"/>
</dbReference>
<evidence type="ECO:0000256" key="1">
    <source>
        <dbReference type="ARBA" id="ARBA00022857"/>
    </source>
</evidence>
<dbReference type="Proteomes" id="UP000178912">
    <property type="component" value="Unassembled WGS sequence"/>
</dbReference>
<sequence length="315" mass="34174">MAPSKENLLILGGTGYIGSYILDQIVKAKDSFGNIAIFTSPKTVETKSDLLDSLRAKGVGVIVGNVQKPEDLLKAFHGVDTVISAVGRMAIGEQVEWIKLAEQAPTIKRFFPSEYGTDIEYGPESANEPPHQQKLKVRAALKETSGLEYTYVVTGPYADVGGYLGAAPQAPQIGSFNVKEKKAVLIGDGNGKISLTTPDDVGRLVVKALLHPEAARNRALKVNSFTTTPTEIVAEFEKQTGDEWSVSYTTLEMVRELEKEAYANKNPASTVFTLKRIWGEGGTLYEKRDNHLIDAEDTETLADAVKKTIATQLAA</sequence>
<dbReference type="EMBL" id="FJUX01000066">
    <property type="protein sequence ID" value="CZT04037.1"/>
    <property type="molecule type" value="Genomic_DNA"/>
</dbReference>
<dbReference type="PANTHER" id="PTHR47706">
    <property type="entry name" value="NMRA-LIKE FAMILY PROTEIN"/>
    <property type="match status" value="1"/>
</dbReference>
<dbReference type="PANTHER" id="PTHR47706:SF11">
    <property type="entry name" value="ISOFLAVONE REDUCTASE FAMILY PROTEIN (AFU_ORTHOLOGUE AFUA_1G12510)"/>
    <property type="match status" value="1"/>
</dbReference>
<dbReference type="InterPro" id="IPR036291">
    <property type="entry name" value="NAD(P)-bd_dom_sf"/>
</dbReference>
<dbReference type="OrthoDB" id="419598at2759"/>
<dbReference type="GO" id="GO:0016491">
    <property type="term" value="F:oxidoreductase activity"/>
    <property type="evidence" value="ECO:0007669"/>
    <property type="project" value="UniProtKB-KW"/>
</dbReference>
<dbReference type="InterPro" id="IPR045312">
    <property type="entry name" value="PCBER-like"/>
</dbReference>
<dbReference type="Gene3D" id="3.90.25.10">
    <property type="entry name" value="UDP-galactose 4-epimerase, domain 1"/>
    <property type="match status" value="1"/>
</dbReference>
<reference evidence="5" key="1">
    <citation type="submission" date="2016-03" db="EMBL/GenBank/DDBJ databases">
        <authorList>
            <person name="Guldener U."/>
        </authorList>
    </citation>
    <scope>NUCLEOTIDE SEQUENCE [LARGE SCALE GENOMIC DNA]</scope>
    <source>
        <strain evidence="5">04CH-RAC-A.6.1</strain>
    </source>
</reference>
<name>A0A1E1L0K1_9HELO</name>
<dbReference type="InterPro" id="IPR051609">
    <property type="entry name" value="NmrA/Isoflavone_reductase-like"/>
</dbReference>
<accession>A0A1E1L0K1</accession>
<keyword evidence="2" id="KW-0560">Oxidoreductase</keyword>
<dbReference type="CDD" id="cd05259">
    <property type="entry name" value="PCBER_SDR_a"/>
    <property type="match status" value="1"/>
</dbReference>
<feature type="domain" description="NmrA-like" evidence="3">
    <location>
        <begin position="5"/>
        <end position="257"/>
    </location>
</feature>
<gene>
    <name evidence="4" type="ORF">RAG0_10622</name>
</gene>
<evidence type="ECO:0000256" key="2">
    <source>
        <dbReference type="ARBA" id="ARBA00023002"/>
    </source>
</evidence>
<organism evidence="4 5">
    <name type="scientific">Rhynchosporium agropyri</name>
    <dbReference type="NCBI Taxonomy" id="914238"/>
    <lineage>
        <taxon>Eukaryota</taxon>
        <taxon>Fungi</taxon>
        <taxon>Dikarya</taxon>
        <taxon>Ascomycota</taxon>
        <taxon>Pezizomycotina</taxon>
        <taxon>Leotiomycetes</taxon>
        <taxon>Helotiales</taxon>
        <taxon>Ploettnerulaceae</taxon>
        <taxon>Rhynchosporium</taxon>
    </lineage>
</organism>
<protein>
    <submittedName>
        <fullName evidence="4">Related to isoflavone reductase family protein</fullName>
    </submittedName>
</protein>
<dbReference type="Pfam" id="PF05368">
    <property type="entry name" value="NmrA"/>
    <property type="match status" value="1"/>
</dbReference>
<keyword evidence="5" id="KW-1185">Reference proteome</keyword>